<dbReference type="InterPro" id="IPR011990">
    <property type="entry name" value="TPR-like_helical_dom_sf"/>
</dbReference>
<protein>
    <submittedName>
        <fullName evidence="12">Uncharacterized protein</fullName>
    </submittedName>
</protein>
<keyword evidence="9 11" id="KW-0472">Membrane</keyword>
<comment type="similarity">
    <text evidence="2">Belongs to the PPR family. P subfamily.</text>
</comment>
<dbReference type="GO" id="GO:0010019">
    <property type="term" value="P:chloroplast-nucleus signaling pathway"/>
    <property type="evidence" value="ECO:0007669"/>
    <property type="project" value="TreeGrafter"/>
</dbReference>
<feature type="repeat" description="PPR" evidence="10">
    <location>
        <begin position="472"/>
        <end position="506"/>
    </location>
</feature>
<feature type="repeat" description="PPR" evidence="10">
    <location>
        <begin position="889"/>
        <end position="923"/>
    </location>
</feature>
<feature type="repeat" description="PPR" evidence="10">
    <location>
        <begin position="682"/>
        <end position="716"/>
    </location>
</feature>
<evidence type="ECO:0000256" key="7">
    <source>
        <dbReference type="ARBA" id="ARBA00022737"/>
    </source>
</evidence>
<comment type="similarity">
    <text evidence="3">Belongs to the nucleotide-sugar transporter family. UDP-galactose:UMP antiporter (TC 2.A.7.11) subfamily.</text>
</comment>
<feature type="repeat" description="PPR" evidence="10">
    <location>
        <begin position="819"/>
        <end position="853"/>
    </location>
</feature>
<reference evidence="12 13" key="1">
    <citation type="journal article" date="2014" name="Genome Biol.">
        <title>Transcriptome and methylome profiling reveals relics of genome dominance in the mesopolyploid Brassica oleracea.</title>
        <authorList>
            <person name="Parkin I.A."/>
            <person name="Koh C."/>
            <person name="Tang H."/>
            <person name="Robinson S.J."/>
            <person name="Kagale S."/>
            <person name="Clarke W.E."/>
            <person name="Town C.D."/>
            <person name="Nixon J."/>
            <person name="Krishnakumar V."/>
            <person name="Bidwell S.L."/>
            <person name="Denoeud F."/>
            <person name="Belcram H."/>
            <person name="Links M.G."/>
            <person name="Just J."/>
            <person name="Clarke C."/>
            <person name="Bender T."/>
            <person name="Huebert T."/>
            <person name="Mason A.S."/>
            <person name="Pires J.C."/>
            <person name="Barker G."/>
            <person name="Moore J."/>
            <person name="Walley P.G."/>
            <person name="Manoli S."/>
            <person name="Batley J."/>
            <person name="Edwards D."/>
            <person name="Nelson M.N."/>
            <person name="Wang X."/>
            <person name="Paterson A.H."/>
            <person name="King G."/>
            <person name="Bancroft I."/>
            <person name="Chalhoub B."/>
            <person name="Sharpe A.G."/>
        </authorList>
    </citation>
    <scope>NUCLEOTIDE SEQUENCE</scope>
    <source>
        <strain evidence="12 13">cv. TO1000</strain>
    </source>
</reference>
<organism evidence="12 13">
    <name type="scientific">Brassica oleracea var. oleracea</name>
    <dbReference type="NCBI Taxonomy" id="109376"/>
    <lineage>
        <taxon>Eukaryota</taxon>
        <taxon>Viridiplantae</taxon>
        <taxon>Streptophyta</taxon>
        <taxon>Embryophyta</taxon>
        <taxon>Tracheophyta</taxon>
        <taxon>Spermatophyta</taxon>
        <taxon>Magnoliopsida</taxon>
        <taxon>eudicotyledons</taxon>
        <taxon>Gunneridae</taxon>
        <taxon>Pentapetalae</taxon>
        <taxon>rosids</taxon>
        <taxon>malvids</taxon>
        <taxon>Brassicales</taxon>
        <taxon>Brassicaceae</taxon>
        <taxon>Brassiceae</taxon>
        <taxon>Brassica</taxon>
    </lineage>
</organism>
<dbReference type="PROSITE" id="PS51375">
    <property type="entry name" value="PPR"/>
    <property type="match status" value="13"/>
</dbReference>
<accession>A0A0D3DXD3</accession>
<dbReference type="PANTHER" id="PTHR47936">
    <property type="entry name" value="PPR_LONG DOMAIN-CONTAINING PROTEIN"/>
    <property type="match status" value="1"/>
</dbReference>
<evidence type="ECO:0000256" key="3">
    <source>
        <dbReference type="ARBA" id="ARBA00008349"/>
    </source>
</evidence>
<keyword evidence="7" id="KW-0677">Repeat</keyword>
<dbReference type="eggNOG" id="KOG4197">
    <property type="taxonomic scope" value="Eukaryota"/>
</dbReference>
<dbReference type="EnsemblPlants" id="Bo8g106830.1">
    <property type="protein sequence ID" value="Bo8g106830.1"/>
    <property type="gene ID" value="Bo8g106830"/>
</dbReference>
<evidence type="ECO:0000256" key="6">
    <source>
        <dbReference type="ARBA" id="ARBA00022692"/>
    </source>
</evidence>
<keyword evidence="6 11" id="KW-0812">Transmembrane</keyword>
<keyword evidence="4" id="KW-0813">Transport</keyword>
<dbReference type="InterPro" id="IPR002885">
    <property type="entry name" value="PPR_rpt"/>
</dbReference>
<evidence type="ECO:0000313" key="13">
    <source>
        <dbReference type="Proteomes" id="UP000032141"/>
    </source>
</evidence>
<dbReference type="InterPro" id="IPR013657">
    <property type="entry name" value="SCL35B1-4/HUT1"/>
</dbReference>
<feature type="repeat" description="PPR" evidence="10">
    <location>
        <begin position="436"/>
        <end position="471"/>
    </location>
</feature>
<feature type="repeat" description="PPR" evidence="10">
    <location>
        <begin position="612"/>
        <end position="646"/>
    </location>
</feature>
<evidence type="ECO:0000256" key="2">
    <source>
        <dbReference type="ARBA" id="ARBA00007626"/>
    </source>
</evidence>
<name>A0A0D3DXD3_BRAOL</name>
<dbReference type="GO" id="GO:0016020">
    <property type="term" value="C:membrane"/>
    <property type="evidence" value="ECO:0007669"/>
    <property type="project" value="UniProtKB-SubCell"/>
</dbReference>
<comment type="subcellular location">
    <subcellularLocation>
        <location evidence="1">Membrane</location>
        <topology evidence="1">Multi-pass membrane protein</topology>
    </subcellularLocation>
</comment>
<feature type="repeat" description="PPR" evidence="10">
    <location>
        <begin position="647"/>
        <end position="681"/>
    </location>
</feature>
<sequence>MESHGSGLRRVLLLSFCVAGIWAAYIYQGVLQETLSTKRFGEDEKRFEHLAFLNLAQNVVCLVWSFIMIKLWSNGGSGGAPWWTYWSAGITNTIGPAMGIEALKYISYPAQVLAKSSKMIPVMLMGSLVYGIRYTLPEYLCTFLVAGGVSMFALLKTSSKTISKLANPNAPLGYGLCFLNLAFDGFTNATQDSITARYPKTSAWDIMLGMNLWGTIYNMVYMFGLPHGSGFEAVQFCKQHPEAAWDILMYCLCGAVGQNFIFLTISRFGSLANTTITTTRKFVSIVVSSVLSGNPLSSKQWGCVSMVFENCGLGMPSGVLYQAMVVDPELYLELAGVSWRSACILYNENGTCYLYRRYHAAGLDRKISCYKERLRSGIVGIKKDDAVALFQSMLRSRPLPTVIDFSKLFTGIAKTKQYDLVLSLCKQMESNGIAHDIYTLSIVINCFCRCRRKLGFAFAVMGKMFKLGYKPDTVTFSTLINGLCLEGRVSEAVELVDRMVEMEVLPNLIILSTIVNGLCLQGKVSEAMALIDRMVDNECQPNAVTYGLILNRMCKSDNTALALDLLRKMELRKVKLDVVTHSMIIDGLCKDGNLEDALSLFNEMKTKGIKADVFTYDSLIGGFCNAGRWDDGAQLLKDMIAREITLDVNTFSALIDSFVKEGKLTEAKELYNEMIVRGIDPNTITNSSLIYGLCMENRLDEANQMTDLMDSRGCDPNIVTYSILLNKAKLVDEGMRLFRKMSVGGVVADTVTYSSLIQGFCQSGKLNVAKELFQEMVFEGVHPNIMTYGILLEGLCDNGKVEEALEILEKMHKCMIDPGICIYNIIIHGMCNASKVDDAWDLFCSLPSKGVKPDVKTYTVMIGGLCKKGSLSEADALFRKIEEDGITPISGTYNTLIRAHLREGDLATSAKLIEEMKSCGFSADASTIKIVMDMLSDGRMKKSFLDLLS</sequence>
<keyword evidence="13" id="KW-1185">Reference proteome</keyword>
<evidence type="ECO:0000256" key="5">
    <source>
        <dbReference type="ARBA" id="ARBA00022449"/>
    </source>
</evidence>
<dbReference type="PANTHER" id="PTHR47936:SF1">
    <property type="entry name" value="PENTATRICOPEPTIDE REPEAT-CONTAINING PROTEIN GUN1, CHLOROPLASTIC"/>
    <property type="match status" value="1"/>
</dbReference>
<dbReference type="OMA" id="WRSACIL"/>
<evidence type="ECO:0000256" key="1">
    <source>
        <dbReference type="ARBA" id="ARBA00004141"/>
    </source>
</evidence>
<dbReference type="eggNOG" id="KOG1581">
    <property type="taxonomic scope" value="Eukaryota"/>
</dbReference>
<dbReference type="NCBIfam" id="TIGR00756">
    <property type="entry name" value="PPR"/>
    <property type="match status" value="12"/>
</dbReference>
<feature type="transmembrane region" description="Helical" evidence="11">
    <location>
        <begin position="12"/>
        <end position="30"/>
    </location>
</feature>
<dbReference type="GO" id="GO:0009507">
    <property type="term" value="C:chloroplast"/>
    <property type="evidence" value="ECO:0007669"/>
    <property type="project" value="TreeGrafter"/>
</dbReference>
<dbReference type="GO" id="GO:0031930">
    <property type="term" value="P:mitochondria-nucleus signaling pathway"/>
    <property type="evidence" value="ECO:0007669"/>
    <property type="project" value="TreeGrafter"/>
</dbReference>
<dbReference type="Pfam" id="PF13041">
    <property type="entry name" value="PPR_2"/>
    <property type="match status" value="6"/>
</dbReference>
<evidence type="ECO:0000256" key="9">
    <source>
        <dbReference type="ARBA" id="ARBA00023136"/>
    </source>
</evidence>
<keyword evidence="5" id="KW-0050">Antiport</keyword>
<feature type="repeat" description="PPR" evidence="10">
    <location>
        <begin position="749"/>
        <end position="783"/>
    </location>
</feature>
<proteinExistence type="inferred from homology"/>
<dbReference type="Proteomes" id="UP000032141">
    <property type="component" value="Chromosome C8"/>
</dbReference>
<dbReference type="Pfam" id="PF08449">
    <property type="entry name" value="UAA"/>
    <property type="match status" value="1"/>
</dbReference>
<dbReference type="GO" id="GO:0015297">
    <property type="term" value="F:antiporter activity"/>
    <property type="evidence" value="ECO:0007669"/>
    <property type="project" value="UniProtKB-KW"/>
</dbReference>
<feature type="repeat" description="PPR" evidence="10">
    <location>
        <begin position="507"/>
        <end position="541"/>
    </location>
</feature>
<dbReference type="Pfam" id="PF12854">
    <property type="entry name" value="PPR_1"/>
    <property type="match status" value="1"/>
</dbReference>
<evidence type="ECO:0000256" key="10">
    <source>
        <dbReference type="PROSITE-ProRule" id="PRU00708"/>
    </source>
</evidence>
<evidence type="ECO:0000256" key="4">
    <source>
        <dbReference type="ARBA" id="ARBA00022448"/>
    </source>
</evidence>
<reference evidence="12" key="2">
    <citation type="submission" date="2015-03" db="UniProtKB">
        <authorList>
            <consortium name="EnsemblPlants"/>
        </authorList>
    </citation>
    <scope>IDENTIFICATION</scope>
</reference>
<evidence type="ECO:0000256" key="11">
    <source>
        <dbReference type="SAM" id="Phobius"/>
    </source>
</evidence>
<feature type="repeat" description="PPR" evidence="10">
    <location>
        <begin position="784"/>
        <end position="818"/>
    </location>
</feature>
<evidence type="ECO:0000313" key="12">
    <source>
        <dbReference type="EnsemblPlants" id="Bo8g106830.1"/>
    </source>
</evidence>
<feature type="repeat" description="PPR" evidence="10">
    <location>
        <begin position="542"/>
        <end position="576"/>
    </location>
</feature>
<feature type="repeat" description="PPR" evidence="10">
    <location>
        <begin position="854"/>
        <end position="888"/>
    </location>
</feature>
<feature type="repeat" description="PPR" evidence="10">
    <location>
        <begin position="577"/>
        <end position="611"/>
    </location>
</feature>
<dbReference type="Gene3D" id="1.25.40.10">
    <property type="entry name" value="Tetratricopeptide repeat domain"/>
    <property type="match status" value="6"/>
</dbReference>
<dbReference type="HOGENOM" id="CLU_310223_0_0_1"/>
<dbReference type="AlphaFoldDB" id="A0A0D3DXD3"/>
<dbReference type="Gramene" id="Bo8g106830.1">
    <property type="protein sequence ID" value="Bo8g106830.1"/>
    <property type="gene ID" value="Bo8g106830"/>
</dbReference>
<keyword evidence="8 11" id="KW-1133">Transmembrane helix</keyword>
<evidence type="ECO:0000256" key="8">
    <source>
        <dbReference type="ARBA" id="ARBA00022989"/>
    </source>
</evidence>